<evidence type="ECO:0000256" key="5">
    <source>
        <dbReference type="ARBA" id="ARBA00013061"/>
    </source>
</evidence>
<feature type="binding site" evidence="13">
    <location>
        <position position="36"/>
    </location>
    <ligand>
        <name>substrate</name>
    </ligand>
</feature>
<feature type="binding site" evidence="13">
    <location>
        <position position="118"/>
    </location>
    <ligand>
        <name>substrate</name>
    </ligand>
</feature>
<comment type="similarity">
    <text evidence="3 13 16">Belongs to the phosphoglycerate kinase family.</text>
</comment>
<dbReference type="HAMAP" id="MF_00145">
    <property type="entry name" value="Phosphoglyc_kinase"/>
    <property type="match status" value="1"/>
</dbReference>
<name>A0A399FXK7_UNCN2</name>
<feature type="binding site" evidence="13">
    <location>
        <position position="151"/>
    </location>
    <ligand>
        <name>substrate</name>
    </ligand>
</feature>
<evidence type="ECO:0000256" key="9">
    <source>
        <dbReference type="ARBA" id="ARBA00022741"/>
    </source>
</evidence>
<keyword evidence="9 13" id="KW-0547">Nucleotide-binding</keyword>
<evidence type="ECO:0000256" key="1">
    <source>
        <dbReference type="ARBA" id="ARBA00000642"/>
    </source>
</evidence>
<dbReference type="CDD" id="cd00318">
    <property type="entry name" value="Phosphoglycerate_kinase"/>
    <property type="match status" value="1"/>
</dbReference>
<dbReference type="PRINTS" id="PR00477">
    <property type="entry name" value="PHGLYCKINASE"/>
</dbReference>
<dbReference type="PIRSF" id="PIRSF000724">
    <property type="entry name" value="Pgk"/>
    <property type="match status" value="1"/>
</dbReference>
<protein>
    <recommendedName>
        <fullName evidence="6 13">Phosphoglycerate kinase</fullName>
        <ecNumber evidence="5 13">2.7.2.3</ecNumber>
    </recommendedName>
</protein>
<dbReference type="GO" id="GO:0006094">
    <property type="term" value="P:gluconeogenesis"/>
    <property type="evidence" value="ECO:0007669"/>
    <property type="project" value="TreeGrafter"/>
</dbReference>
<comment type="catalytic activity">
    <reaction evidence="1 13 16">
        <text>(2R)-3-phosphoglycerate + ATP = (2R)-3-phospho-glyceroyl phosphate + ADP</text>
        <dbReference type="Rhea" id="RHEA:14801"/>
        <dbReference type="ChEBI" id="CHEBI:30616"/>
        <dbReference type="ChEBI" id="CHEBI:57604"/>
        <dbReference type="ChEBI" id="CHEBI:58272"/>
        <dbReference type="ChEBI" id="CHEBI:456216"/>
        <dbReference type="EC" id="2.7.2.3"/>
    </reaction>
</comment>
<dbReference type="PANTHER" id="PTHR11406:SF23">
    <property type="entry name" value="PHOSPHOGLYCERATE KINASE 1, CHLOROPLASTIC-RELATED"/>
    <property type="match status" value="1"/>
</dbReference>
<dbReference type="GO" id="GO:0005524">
    <property type="term" value="F:ATP binding"/>
    <property type="evidence" value="ECO:0007669"/>
    <property type="project" value="UniProtKB-KW"/>
</dbReference>
<evidence type="ECO:0000256" key="6">
    <source>
        <dbReference type="ARBA" id="ARBA00016471"/>
    </source>
</evidence>
<keyword evidence="10 13" id="KW-0418">Kinase</keyword>
<keyword evidence="8 13" id="KW-0808">Transferase</keyword>
<comment type="caution">
    <text evidence="13">Lacks conserved residue(s) required for the propagation of feature annotation.</text>
</comment>
<comment type="subcellular location">
    <subcellularLocation>
        <location evidence="13">Cytoplasm</location>
    </subcellularLocation>
</comment>
<feature type="binding site" evidence="13 14">
    <location>
        <begin position="20"/>
        <end position="22"/>
    </location>
    <ligand>
        <name>substrate</name>
    </ligand>
</feature>
<evidence type="ECO:0000256" key="7">
    <source>
        <dbReference type="ARBA" id="ARBA00022490"/>
    </source>
</evidence>
<evidence type="ECO:0000256" key="11">
    <source>
        <dbReference type="ARBA" id="ARBA00022840"/>
    </source>
</evidence>
<dbReference type="InterPro" id="IPR001576">
    <property type="entry name" value="Phosphoglycerate_kinase"/>
</dbReference>
<evidence type="ECO:0000256" key="8">
    <source>
        <dbReference type="ARBA" id="ARBA00022679"/>
    </source>
</evidence>
<dbReference type="GO" id="GO:0005829">
    <property type="term" value="C:cytosol"/>
    <property type="evidence" value="ECO:0007669"/>
    <property type="project" value="TreeGrafter"/>
</dbReference>
<evidence type="ECO:0000256" key="2">
    <source>
        <dbReference type="ARBA" id="ARBA00004838"/>
    </source>
</evidence>
<feature type="binding site" evidence="13 14">
    <location>
        <begin position="59"/>
        <end position="62"/>
    </location>
    <ligand>
        <name>substrate</name>
    </ligand>
</feature>
<reference evidence="17 18" key="1">
    <citation type="submission" date="2018-08" db="EMBL/GenBank/DDBJ databases">
        <title>Draft genome of candidate division NPL-UPA2 bacterium Unc8 that adapted to ultra-basic serpentinizing groundwater.</title>
        <authorList>
            <person name="Ishii S."/>
            <person name="Suzuki S."/>
            <person name="Nealson K.H."/>
        </authorList>
    </citation>
    <scope>NUCLEOTIDE SEQUENCE [LARGE SCALE GENOMIC DNA]</scope>
    <source>
        <strain evidence="17">Unc8</strain>
    </source>
</reference>
<evidence type="ECO:0000256" key="13">
    <source>
        <dbReference type="HAMAP-Rule" id="MF_00145"/>
    </source>
</evidence>
<feature type="binding site" evidence="14">
    <location>
        <position position="151"/>
    </location>
    <ligand>
        <name>(2R)-3-phosphoglycerate</name>
        <dbReference type="ChEBI" id="CHEBI:58272"/>
    </ligand>
</feature>
<dbReference type="PANTHER" id="PTHR11406">
    <property type="entry name" value="PHOSPHOGLYCERATE KINASE"/>
    <property type="match status" value="1"/>
</dbReference>
<dbReference type="InterPro" id="IPR036043">
    <property type="entry name" value="Phosphoglycerate_kinase_sf"/>
</dbReference>
<evidence type="ECO:0000256" key="4">
    <source>
        <dbReference type="ARBA" id="ARBA00011245"/>
    </source>
</evidence>
<comment type="caution">
    <text evidence="17">The sequence shown here is derived from an EMBL/GenBank/DDBJ whole genome shotgun (WGS) entry which is preliminary data.</text>
</comment>
<dbReference type="UniPathway" id="UPA00109">
    <property type="reaction ID" value="UER00185"/>
</dbReference>
<comment type="pathway">
    <text evidence="2 13">Carbohydrate degradation; glycolysis; pyruvate from D-glyceraldehyde 3-phosphate: step 2/5.</text>
</comment>
<evidence type="ECO:0000256" key="16">
    <source>
        <dbReference type="RuleBase" id="RU000532"/>
    </source>
</evidence>
<dbReference type="InterPro" id="IPR015824">
    <property type="entry name" value="Phosphoglycerate_kinase_N"/>
</dbReference>
<feature type="binding site" evidence="13 15">
    <location>
        <begin position="346"/>
        <end position="349"/>
    </location>
    <ligand>
        <name>ATP</name>
        <dbReference type="ChEBI" id="CHEBI:30616"/>
    </ligand>
</feature>
<organism evidence="17 18">
    <name type="scientific">candidate division NPL-UPA2 bacterium Unc8</name>
    <dbReference type="NCBI Taxonomy" id="1980939"/>
    <lineage>
        <taxon>Bacteria</taxon>
    </lineage>
</organism>
<evidence type="ECO:0000256" key="10">
    <source>
        <dbReference type="ARBA" id="ARBA00022777"/>
    </source>
</evidence>
<dbReference type="EC" id="2.7.2.3" evidence="5 13"/>
<dbReference type="AlphaFoldDB" id="A0A399FXK7"/>
<dbReference type="GO" id="GO:0004618">
    <property type="term" value="F:phosphoglycerate kinase activity"/>
    <property type="evidence" value="ECO:0007669"/>
    <property type="project" value="UniProtKB-UniRule"/>
</dbReference>
<dbReference type="Proteomes" id="UP000266287">
    <property type="component" value="Unassembled WGS sequence"/>
</dbReference>
<comment type="subunit">
    <text evidence="4 13">Monomer.</text>
</comment>
<keyword evidence="7 13" id="KW-0963">Cytoplasm</keyword>
<feature type="binding site" evidence="14">
    <location>
        <position position="36"/>
    </location>
    <ligand>
        <name>(2R)-3-phosphoglycerate</name>
        <dbReference type="ChEBI" id="CHEBI:58272"/>
    </ligand>
</feature>
<dbReference type="GO" id="GO:0006096">
    <property type="term" value="P:glycolytic process"/>
    <property type="evidence" value="ECO:0007669"/>
    <property type="project" value="UniProtKB-UniRule"/>
</dbReference>
<evidence type="ECO:0000256" key="14">
    <source>
        <dbReference type="PIRSR" id="PIRSR000724-1"/>
    </source>
</evidence>
<dbReference type="EMBL" id="NDHY01000006">
    <property type="protein sequence ID" value="RII00206.1"/>
    <property type="molecule type" value="Genomic_DNA"/>
</dbReference>
<dbReference type="GO" id="GO:0043531">
    <property type="term" value="F:ADP binding"/>
    <property type="evidence" value="ECO:0007669"/>
    <property type="project" value="TreeGrafter"/>
</dbReference>
<accession>A0A399FXK7</accession>
<gene>
    <name evidence="13" type="primary">pgk</name>
    <name evidence="17" type="ORF">B9J77_03520</name>
</gene>
<dbReference type="Pfam" id="PF00162">
    <property type="entry name" value="PGK"/>
    <property type="match status" value="1"/>
</dbReference>
<dbReference type="Gene3D" id="3.40.50.1260">
    <property type="entry name" value="Phosphoglycerate kinase, N-terminal domain"/>
    <property type="match status" value="2"/>
</dbReference>
<evidence type="ECO:0000313" key="17">
    <source>
        <dbReference type="EMBL" id="RII00206.1"/>
    </source>
</evidence>
<dbReference type="FunFam" id="3.40.50.1260:FF:000031">
    <property type="entry name" value="Phosphoglycerate kinase 1"/>
    <property type="match status" value="1"/>
</dbReference>
<feature type="binding site" evidence="13 15">
    <location>
        <position position="201"/>
    </location>
    <ligand>
        <name>ATP</name>
        <dbReference type="ChEBI" id="CHEBI:30616"/>
    </ligand>
</feature>
<evidence type="ECO:0000256" key="3">
    <source>
        <dbReference type="ARBA" id="ARBA00008982"/>
    </source>
</evidence>
<feature type="binding site" evidence="14">
    <location>
        <position position="118"/>
    </location>
    <ligand>
        <name>(2R)-3-phosphoglycerate</name>
        <dbReference type="ChEBI" id="CHEBI:58272"/>
    </ligand>
</feature>
<evidence type="ECO:0000256" key="15">
    <source>
        <dbReference type="PIRSR" id="PIRSR000724-2"/>
    </source>
</evidence>
<proteinExistence type="inferred from homology"/>
<feature type="binding site" evidence="13 15">
    <location>
        <position position="320"/>
    </location>
    <ligand>
        <name>ATP</name>
        <dbReference type="ChEBI" id="CHEBI:30616"/>
    </ligand>
</feature>
<evidence type="ECO:0000313" key="18">
    <source>
        <dbReference type="Proteomes" id="UP000266287"/>
    </source>
</evidence>
<keyword evidence="11 13" id="KW-0067">ATP-binding</keyword>
<dbReference type="FunFam" id="3.40.50.1260:FF:000006">
    <property type="entry name" value="Phosphoglycerate kinase"/>
    <property type="match status" value="1"/>
</dbReference>
<sequence length="394" mass="43087">MKKTIKDIDIENKRLLIRVDFNIPLDEDLKISDDNRIMASLPTINYCLERGSRVVLMSHLGRPRGKVVAEMRLTQAAKRLAELIGKEIKKTDDCIGNSAKEAAANLKEGEVLLLENLRFHPEEEENNSDFARELSRCGEIFINDAFSAAHRAHASTTGVAKFLPSVAGLLMEKEILHLEQLLREPAHPFIVILGGAKIADKIGVIENMTKKLDSLIIGGAMASTFLKGQGIEVGSSRVEVEKLDVTVTLLKNMGSTLLLPVDFVIANRFSQDAETRNTEADNIPDGWMIMDIGSRSIARFCEVLKDAKTVLWNGPVGVFEMSPFIKGTETIARFLSQLNATVVIGGGDTVSAIRHFGLANCYSHVSTGGGALLEFLEGKMLPGIAVLEDKDSCN</sequence>
<keyword evidence="12 13" id="KW-0324">Glycolysis</keyword>
<evidence type="ECO:0000256" key="12">
    <source>
        <dbReference type="ARBA" id="ARBA00023152"/>
    </source>
</evidence>
<dbReference type="SUPFAM" id="SSF53748">
    <property type="entry name" value="Phosphoglycerate kinase"/>
    <property type="match status" value="1"/>
</dbReference>